<dbReference type="AlphaFoldDB" id="A0A066VYM4"/>
<dbReference type="GO" id="GO:0006508">
    <property type="term" value="P:proteolysis"/>
    <property type="evidence" value="ECO:0007669"/>
    <property type="project" value="UniProtKB-KW"/>
</dbReference>
<comment type="similarity">
    <text evidence="1">Belongs to the peptidase M43B family.</text>
</comment>
<evidence type="ECO:0000259" key="11">
    <source>
        <dbReference type="Pfam" id="PF05572"/>
    </source>
</evidence>
<keyword evidence="4 10" id="KW-0732">Signal</keyword>
<dbReference type="GeneID" id="25261248"/>
<feature type="signal peptide" evidence="10">
    <location>
        <begin position="1"/>
        <end position="20"/>
    </location>
</feature>
<dbReference type="RefSeq" id="XP_013243693.1">
    <property type="nucleotide sequence ID" value="XM_013388239.1"/>
</dbReference>
<keyword evidence="3" id="KW-0479">Metal-binding</keyword>
<dbReference type="GO" id="GO:0008237">
    <property type="term" value="F:metallopeptidase activity"/>
    <property type="evidence" value="ECO:0007669"/>
    <property type="project" value="UniProtKB-KW"/>
</dbReference>
<sequence>MVRFTIIASIFAVAIASASAASTEGLAPTRKCGTTHTLSPEREAEAQRFIAAYHNANNTLKNGRVDAASTKSVGIHWHIITSGSTGSLASSQIKKQISVLNDDYAPSGFSFHLISTDTTNNPNWYSKVDSGNSYEREMKNALHKGSANALNVYTVGFNNGLLGFATFPSDYSSSPNLDGIVIDGRSLPGGSLSPYNLGKTATHEVGHWLGLYHTFQGGCSGSGDYVSDTPPQSKASSGCPVGQDSCSGGGSDDVHNYMDYSDDSCMNHFTSGQNTRMVSLTSQYRGL</sequence>
<keyword evidence="5" id="KW-0378">Hydrolase</keyword>
<evidence type="ECO:0000313" key="12">
    <source>
        <dbReference type="EMBL" id="KDN46827.1"/>
    </source>
</evidence>
<evidence type="ECO:0000313" key="13">
    <source>
        <dbReference type="Proteomes" id="UP000027361"/>
    </source>
</evidence>
<evidence type="ECO:0000256" key="3">
    <source>
        <dbReference type="ARBA" id="ARBA00022723"/>
    </source>
</evidence>
<dbReference type="Proteomes" id="UP000027361">
    <property type="component" value="Unassembled WGS sequence"/>
</dbReference>
<comment type="caution">
    <text evidence="12">The sequence shown here is derived from an EMBL/GenBank/DDBJ whole genome shotgun (WGS) entry which is preliminary data.</text>
</comment>
<dbReference type="OMA" id="WGTNDAM"/>
<dbReference type="MEROPS" id="M43.008"/>
<evidence type="ECO:0000256" key="4">
    <source>
        <dbReference type="ARBA" id="ARBA00022729"/>
    </source>
</evidence>
<dbReference type="Gene3D" id="3.40.390.10">
    <property type="entry name" value="Collagenase (Catalytic Domain)"/>
    <property type="match status" value="1"/>
</dbReference>
<dbReference type="PANTHER" id="PTHR47466">
    <property type="match status" value="1"/>
</dbReference>
<keyword evidence="2" id="KW-0645">Protease</keyword>
<dbReference type="HOGENOM" id="CLU_048726_1_1_1"/>
<keyword evidence="13" id="KW-1185">Reference proteome</keyword>
<evidence type="ECO:0000256" key="10">
    <source>
        <dbReference type="SAM" id="SignalP"/>
    </source>
</evidence>
<accession>A0A066VYM4</accession>
<name>A0A066VYM4_TILAU</name>
<reference evidence="12 13" key="1">
    <citation type="submission" date="2014-05" db="EMBL/GenBank/DDBJ databases">
        <title>Draft genome sequence of a rare smut relative, Tilletiaria anomala UBC 951.</title>
        <authorList>
            <consortium name="DOE Joint Genome Institute"/>
            <person name="Toome M."/>
            <person name="Kuo A."/>
            <person name="Henrissat B."/>
            <person name="Lipzen A."/>
            <person name="Tritt A."/>
            <person name="Yoshinaga Y."/>
            <person name="Zane M."/>
            <person name="Barry K."/>
            <person name="Grigoriev I.V."/>
            <person name="Spatafora J.W."/>
            <person name="Aimea M.C."/>
        </authorList>
    </citation>
    <scope>NUCLEOTIDE SEQUENCE [LARGE SCALE GENOMIC DNA]</scope>
    <source>
        <strain evidence="12 13">UBC 951</strain>
    </source>
</reference>
<dbReference type="SUPFAM" id="SSF55486">
    <property type="entry name" value="Metalloproteases ('zincins'), catalytic domain"/>
    <property type="match status" value="1"/>
</dbReference>
<evidence type="ECO:0000256" key="5">
    <source>
        <dbReference type="ARBA" id="ARBA00022801"/>
    </source>
</evidence>
<proteinExistence type="inferred from homology"/>
<evidence type="ECO:0000256" key="7">
    <source>
        <dbReference type="ARBA" id="ARBA00023049"/>
    </source>
</evidence>
<dbReference type="InParanoid" id="A0A066VYM4"/>
<evidence type="ECO:0000256" key="1">
    <source>
        <dbReference type="ARBA" id="ARBA00008721"/>
    </source>
</evidence>
<feature type="region of interest" description="Disordered" evidence="9">
    <location>
        <begin position="226"/>
        <end position="245"/>
    </location>
</feature>
<dbReference type="InterPro" id="IPR024079">
    <property type="entry name" value="MetalloPept_cat_dom_sf"/>
</dbReference>
<evidence type="ECO:0000256" key="2">
    <source>
        <dbReference type="ARBA" id="ARBA00022670"/>
    </source>
</evidence>
<protein>
    <submittedName>
        <fullName evidence="12">Zincin</fullName>
    </submittedName>
</protein>
<evidence type="ECO:0000256" key="9">
    <source>
        <dbReference type="SAM" id="MobiDB-lite"/>
    </source>
</evidence>
<keyword evidence="8" id="KW-1015">Disulfide bond</keyword>
<feature type="domain" description="Peptidase M43 pregnancy-associated plasma-A" evidence="11">
    <location>
        <begin position="159"/>
        <end position="279"/>
    </location>
</feature>
<feature type="chain" id="PRO_5001628597" evidence="10">
    <location>
        <begin position="21"/>
        <end position="287"/>
    </location>
</feature>
<dbReference type="InterPro" id="IPR008754">
    <property type="entry name" value="Peptidase_M43"/>
</dbReference>
<dbReference type="GO" id="GO:0046872">
    <property type="term" value="F:metal ion binding"/>
    <property type="evidence" value="ECO:0007669"/>
    <property type="project" value="UniProtKB-KW"/>
</dbReference>
<keyword evidence="7" id="KW-0482">Metalloprotease</keyword>
<gene>
    <name evidence="12" type="ORF">K437DRAFT_105344</name>
</gene>
<keyword evidence="6" id="KW-0862">Zinc</keyword>
<evidence type="ECO:0000256" key="6">
    <source>
        <dbReference type="ARBA" id="ARBA00022833"/>
    </source>
</evidence>
<dbReference type="PANTHER" id="PTHR47466:SF1">
    <property type="entry name" value="METALLOPROTEASE MEP1 (AFU_ORTHOLOGUE AFUA_1G07730)-RELATED"/>
    <property type="match status" value="1"/>
</dbReference>
<dbReference type="EMBL" id="JMSN01000033">
    <property type="protein sequence ID" value="KDN46827.1"/>
    <property type="molecule type" value="Genomic_DNA"/>
</dbReference>
<organism evidence="12 13">
    <name type="scientific">Tilletiaria anomala (strain ATCC 24038 / CBS 436.72 / UBC 951)</name>
    <dbReference type="NCBI Taxonomy" id="1037660"/>
    <lineage>
        <taxon>Eukaryota</taxon>
        <taxon>Fungi</taxon>
        <taxon>Dikarya</taxon>
        <taxon>Basidiomycota</taxon>
        <taxon>Ustilaginomycotina</taxon>
        <taxon>Exobasidiomycetes</taxon>
        <taxon>Georgefischeriales</taxon>
        <taxon>Tilletiariaceae</taxon>
        <taxon>Tilletiaria</taxon>
    </lineage>
</organism>
<dbReference type="OrthoDB" id="536211at2759"/>
<dbReference type="CDD" id="cd04275">
    <property type="entry name" value="ZnMc_pappalysin_like"/>
    <property type="match status" value="1"/>
</dbReference>
<dbReference type="Pfam" id="PF05572">
    <property type="entry name" value="Peptidase_M43"/>
    <property type="match status" value="1"/>
</dbReference>
<evidence type="ECO:0000256" key="8">
    <source>
        <dbReference type="ARBA" id="ARBA00023157"/>
    </source>
</evidence>
<dbReference type="STRING" id="1037660.A0A066VYM4"/>